<dbReference type="EMBL" id="CP022022">
    <property type="protein sequence ID" value="ASF44279.1"/>
    <property type="molecule type" value="Genomic_DNA"/>
</dbReference>
<keyword evidence="1" id="KW-1277">Toxin-antitoxin system</keyword>
<dbReference type="Gene3D" id="3.30.2310.20">
    <property type="entry name" value="RelE-like"/>
    <property type="match status" value="1"/>
</dbReference>
<keyword evidence="3" id="KW-1185">Reference proteome</keyword>
<dbReference type="InterPro" id="IPR007712">
    <property type="entry name" value="RelE/ParE_toxin"/>
</dbReference>
<evidence type="ECO:0000313" key="2">
    <source>
        <dbReference type="EMBL" id="ASF44279.1"/>
    </source>
</evidence>
<organism evidence="2 3">
    <name type="scientific">Capnocytophaga endodontalis</name>
    <dbReference type="NCBI Taxonomy" id="2708117"/>
    <lineage>
        <taxon>Bacteria</taxon>
        <taxon>Pseudomonadati</taxon>
        <taxon>Bacteroidota</taxon>
        <taxon>Flavobacteriia</taxon>
        <taxon>Flavobacteriales</taxon>
        <taxon>Flavobacteriaceae</taxon>
        <taxon>Capnocytophaga</taxon>
    </lineage>
</organism>
<proteinExistence type="predicted"/>
<dbReference type="InterPro" id="IPR035093">
    <property type="entry name" value="RelE/ParE_toxin_dom_sf"/>
</dbReference>
<gene>
    <name evidence="2" type="ORF">CBG49_14900</name>
</gene>
<protein>
    <submittedName>
        <fullName evidence="2">Plasmid stabilization protein ParE</fullName>
    </submittedName>
</protein>
<accession>A0A1Z4BSU1</accession>
<evidence type="ECO:0000313" key="3">
    <source>
        <dbReference type="Proteomes" id="UP000197007"/>
    </source>
</evidence>
<reference evidence="3" key="1">
    <citation type="submission" date="2017-06" db="EMBL/GenBank/DDBJ databases">
        <title>Complete genome sequence of Capnocytophaga sp. KCOM 1579 (=ChDC OS43) isolated from a human refractory periapical abscess lesion.</title>
        <authorList>
            <person name="Kook J.-K."/>
            <person name="Park S.-N."/>
            <person name="Lim Y.K."/>
            <person name="Roh H."/>
        </authorList>
    </citation>
    <scope>NUCLEOTIDE SEQUENCE [LARGE SCALE GENOMIC DNA]</scope>
    <source>
        <strain evidence="3">ChDC OS43</strain>
    </source>
</reference>
<dbReference type="KEGG" id="capn:CBG49_14900"/>
<dbReference type="Proteomes" id="UP000197007">
    <property type="component" value="Chromosome"/>
</dbReference>
<name>A0A1Z4BSU1_9FLAO</name>
<sequence>MELFWTNNAIDNLDETLTYWIRRNKSNAYSEKIAVAVAKAEKEIKENPYRSDEYSERLKTHRKALLDRKFSIFYEIDEERNIILITYFRSAKQKPLF</sequence>
<dbReference type="Pfam" id="PF05016">
    <property type="entry name" value="ParE_toxin"/>
    <property type="match status" value="1"/>
</dbReference>
<dbReference type="AlphaFoldDB" id="A0A1Z4BSU1"/>
<evidence type="ECO:0000256" key="1">
    <source>
        <dbReference type="ARBA" id="ARBA00022649"/>
    </source>
</evidence>
<dbReference type="RefSeq" id="WP_088595109.1">
    <property type="nucleotide sequence ID" value="NZ_CP022022.1"/>
</dbReference>